<dbReference type="PANTHER" id="PTHR13887:SF14">
    <property type="entry name" value="DISULFIDE BOND FORMATION PROTEIN D"/>
    <property type="match status" value="1"/>
</dbReference>
<evidence type="ECO:0000256" key="2">
    <source>
        <dbReference type="ARBA" id="ARBA00022729"/>
    </source>
</evidence>
<comment type="similarity">
    <text evidence="1">Belongs to the thioredoxin family. DsbA subfamily.</text>
</comment>
<dbReference type="InterPro" id="IPR012336">
    <property type="entry name" value="Thioredoxin-like_fold"/>
</dbReference>
<organism evidence="9 10">
    <name type="scientific">Candidatus Woesebacteria bacterium GW2011_GWB1_39_10b</name>
    <dbReference type="NCBI Taxonomy" id="1618573"/>
    <lineage>
        <taxon>Bacteria</taxon>
        <taxon>Candidatus Woeseibacteriota</taxon>
    </lineage>
</organism>
<feature type="compositionally biased region" description="Gly residues" evidence="6">
    <location>
        <begin position="48"/>
        <end position="64"/>
    </location>
</feature>
<dbReference type="InterPro" id="IPR013766">
    <property type="entry name" value="Thioredoxin_domain"/>
</dbReference>
<dbReference type="SUPFAM" id="SSF52833">
    <property type="entry name" value="Thioredoxin-like"/>
    <property type="match status" value="1"/>
</dbReference>
<evidence type="ECO:0000313" key="9">
    <source>
        <dbReference type="EMBL" id="KKQ93821.1"/>
    </source>
</evidence>
<dbReference type="PANTHER" id="PTHR13887">
    <property type="entry name" value="GLUTATHIONE S-TRANSFERASE KAPPA"/>
    <property type="match status" value="1"/>
</dbReference>
<sequence length="261" mass="28105">MAVSKIKVNFLDKLVPILLVASIGLAFAVGMLWQKVQNLEGGGTTRIAGTQGGAAGGAQGGQPAAGGTQPSFGSADQVDKLRQDDHIRGDKNARMLLIEYSDLECPFCKRFHPTAQQLVDEYNGQVVWVYRHFPLDQIHQKADKEAEAVECAYELAGNDGFWKLTDKIFEVTPSNNGLNLDDLPKLAGEVGLNQGAFKTCLDSGKMAQHVEADFQNGAKAGVTGTPGNILLDTKTGKTKLIPGALPFENFKTEIDNMLKES</sequence>
<evidence type="ECO:0000256" key="3">
    <source>
        <dbReference type="ARBA" id="ARBA00023002"/>
    </source>
</evidence>
<feature type="domain" description="Thioredoxin" evidence="8">
    <location>
        <begin position="58"/>
        <end position="259"/>
    </location>
</feature>
<keyword evidence="3" id="KW-0560">Oxidoreductase</keyword>
<feature type="transmembrane region" description="Helical" evidence="7">
    <location>
        <begin position="14"/>
        <end position="33"/>
    </location>
</feature>
<evidence type="ECO:0000256" key="6">
    <source>
        <dbReference type="SAM" id="MobiDB-lite"/>
    </source>
</evidence>
<dbReference type="Pfam" id="PF13462">
    <property type="entry name" value="Thioredoxin_4"/>
    <property type="match status" value="1"/>
</dbReference>
<accession>A0A0G0PWS7</accession>
<dbReference type="STRING" id="1618573.UT19_C0007G0065"/>
<evidence type="ECO:0000256" key="1">
    <source>
        <dbReference type="ARBA" id="ARBA00005791"/>
    </source>
</evidence>
<proteinExistence type="inferred from homology"/>
<keyword evidence="7" id="KW-0472">Membrane</keyword>
<dbReference type="AlphaFoldDB" id="A0A0G0PWS7"/>
<gene>
    <name evidence="9" type="ORF">UT19_C0007G0065</name>
</gene>
<dbReference type="InterPro" id="IPR036249">
    <property type="entry name" value="Thioredoxin-like_sf"/>
</dbReference>
<evidence type="ECO:0000256" key="5">
    <source>
        <dbReference type="ARBA" id="ARBA00023284"/>
    </source>
</evidence>
<evidence type="ECO:0000259" key="8">
    <source>
        <dbReference type="PROSITE" id="PS51352"/>
    </source>
</evidence>
<dbReference type="PROSITE" id="PS51352">
    <property type="entry name" value="THIOREDOXIN_2"/>
    <property type="match status" value="1"/>
</dbReference>
<evidence type="ECO:0000256" key="4">
    <source>
        <dbReference type="ARBA" id="ARBA00023157"/>
    </source>
</evidence>
<keyword evidence="7" id="KW-1133">Transmembrane helix</keyword>
<comment type="caution">
    <text evidence="9">The sequence shown here is derived from an EMBL/GenBank/DDBJ whole genome shotgun (WGS) entry which is preliminary data.</text>
</comment>
<dbReference type="Gene3D" id="3.40.30.10">
    <property type="entry name" value="Glutaredoxin"/>
    <property type="match status" value="1"/>
</dbReference>
<evidence type="ECO:0000256" key="7">
    <source>
        <dbReference type="SAM" id="Phobius"/>
    </source>
</evidence>
<dbReference type="EMBL" id="LBVW01000007">
    <property type="protein sequence ID" value="KKQ93821.1"/>
    <property type="molecule type" value="Genomic_DNA"/>
</dbReference>
<dbReference type="GO" id="GO:0016491">
    <property type="term" value="F:oxidoreductase activity"/>
    <property type="evidence" value="ECO:0007669"/>
    <property type="project" value="UniProtKB-KW"/>
</dbReference>
<keyword evidence="5" id="KW-0676">Redox-active center</keyword>
<feature type="region of interest" description="Disordered" evidence="6">
    <location>
        <begin position="48"/>
        <end position="75"/>
    </location>
</feature>
<keyword evidence="7" id="KW-0812">Transmembrane</keyword>
<name>A0A0G0PWS7_9BACT</name>
<evidence type="ECO:0000313" key="10">
    <source>
        <dbReference type="Proteomes" id="UP000034932"/>
    </source>
</evidence>
<protein>
    <submittedName>
        <fullName evidence="9">Sodium/proton antiporter</fullName>
    </submittedName>
</protein>
<keyword evidence="4" id="KW-1015">Disulfide bond</keyword>
<keyword evidence="2" id="KW-0732">Signal</keyword>
<dbReference type="Proteomes" id="UP000034932">
    <property type="component" value="Unassembled WGS sequence"/>
</dbReference>
<reference evidence="9 10" key="1">
    <citation type="journal article" date="2015" name="Nature">
        <title>rRNA introns, odd ribosomes, and small enigmatic genomes across a large radiation of phyla.</title>
        <authorList>
            <person name="Brown C.T."/>
            <person name="Hug L.A."/>
            <person name="Thomas B.C."/>
            <person name="Sharon I."/>
            <person name="Castelle C.J."/>
            <person name="Singh A."/>
            <person name="Wilkins M.J."/>
            <person name="Williams K.H."/>
            <person name="Banfield J.F."/>
        </authorList>
    </citation>
    <scope>NUCLEOTIDE SEQUENCE [LARGE SCALE GENOMIC DNA]</scope>
</reference>